<comment type="caution">
    <text evidence="7">The sequence shown here is derived from an EMBL/GenBank/DDBJ whole genome shotgun (WGS) entry which is preliminary data.</text>
</comment>
<dbReference type="AlphaFoldDB" id="A0A9D4HPM4"/>
<feature type="transmembrane region" description="Helical" evidence="6">
    <location>
        <begin position="12"/>
        <end position="31"/>
    </location>
</feature>
<feature type="transmembrane region" description="Helical" evidence="6">
    <location>
        <begin position="180"/>
        <end position="200"/>
    </location>
</feature>
<keyword evidence="8" id="KW-1185">Reference proteome</keyword>
<feature type="transmembrane region" description="Helical" evidence="6">
    <location>
        <begin position="96"/>
        <end position="113"/>
    </location>
</feature>
<name>A0A9D4HPM4_DREPO</name>
<feature type="transmembrane region" description="Helical" evidence="6">
    <location>
        <begin position="220"/>
        <end position="246"/>
    </location>
</feature>
<dbReference type="Pfam" id="PF04819">
    <property type="entry name" value="DUF716"/>
    <property type="match status" value="1"/>
</dbReference>
<gene>
    <name evidence="7" type="ORF">DPMN_052218</name>
</gene>
<sequence>MGNFPGHALPGSFFIIFGLWWTIHMFNRFYLAKARNSKFRSSAIFNCPFLCGRLKEWPLEAYFKLICVSVGFYFEIKTGFSSDWRFVNTGNGQHATMFFFFGVNAVIDILVYFKWPLPPNMEYVSGVLALLCEYLLFKFHLHGRTDLDVLLHTLLLHAIVACMVALALELKYRDNILCALSRAYFMLLQGTWLWQIGWILYPPFESSFRWDKDDHEQMMIATMIFTWHAMVVLLTMLAIGGVLAFIHRKMNLYRKEDTFKFKPLIKPTSNGDSVLQLHDESESDQDIEQTTALT</sequence>
<reference evidence="7" key="1">
    <citation type="journal article" date="2019" name="bioRxiv">
        <title>The Genome of the Zebra Mussel, Dreissena polymorpha: A Resource for Invasive Species Research.</title>
        <authorList>
            <person name="McCartney M.A."/>
            <person name="Auch B."/>
            <person name="Kono T."/>
            <person name="Mallez S."/>
            <person name="Zhang Y."/>
            <person name="Obille A."/>
            <person name="Becker A."/>
            <person name="Abrahante J.E."/>
            <person name="Garbe J."/>
            <person name="Badalamenti J.P."/>
            <person name="Herman A."/>
            <person name="Mangelson H."/>
            <person name="Liachko I."/>
            <person name="Sullivan S."/>
            <person name="Sone E.D."/>
            <person name="Koren S."/>
            <person name="Silverstein K.A.T."/>
            <person name="Beckman K.B."/>
            <person name="Gohl D.M."/>
        </authorList>
    </citation>
    <scope>NUCLEOTIDE SEQUENCE</scope>
    <source>
        <strain evidence="7">Duluth1</strain>
        <tissue evidence="7">Whole animal</tissue>
    </source>
</reference>
<accession>A0A9D4HPM4</accession>
<reference evidence="7" key="2">
    <citation type="submission" date="2020-11" db="EMBL/GenBank/DDBJ databases">
        <authorList>
            <person name="McCartney M.A."/>
            <person name="Auch B."/>
            <person name="Kono T."/>
            <person name="Mallez S."/>
            <person name="Becker A."/>
            <person name="Gohl D.M."/>
            <person name="Silverstein K.A.T."/>
            <person name="Koren S."/>
            <person name="Bechman K.B."/>
            <person name="Herman A."/>
            <person name="Abrahante J.E."/>
            <person name="Garbe J."/>
        </authorList>
    </citation>
    <scope>NUCLEOTIDE SEQUENCE</scope>
    <source>
        <strain evidence="7">Duluth1</strain>
        <tissue evidence="7">Whole animal</tissue>
    </source>
</reference>
<proteinExistence type="inferred from homology"/>
<evidence type="ECO:0000256" key="3">
    <source>
        <dbReference type="ARBA" id="ARBA00022692"/>
    </source>
</evidence>
<evidence type="ECO:0000256" key="2">
    <source>
        <dbReference type="ARBA" id="ARBA00006948"/>
    </source>
</evidence>
<dbReference type="InterPro" id="IPR042127">
    <property type="entry name" value="TMEM45"/>
</dbReference>
<feature type="transmembrane region" description="Helical" evidence="6">
    <location>
        <begin position="149"/>
        <end position="168"/>
    </location>
</feature>
<protein>
    <recommendedName>
        <fullName evidence="9">Transmembrane protein 45B</fullName>
    </recommendedName>
</protein>
<keyword evidence="4 6" id="KW-1133">Transmembrane helix</keyword>
<evidence type="ECO:0000256" key="4">
    <source>
        <dbReference type="ARBA" id="ARBA00022989"/>
    </source>
</evidence>
<evidence type="ECO:0000313" key="8">
    <source>
        <dbReference type="Proteomes" id="UP000828390"/>
    </source>
</evidence>
<organism evidence="7 8">
    <name type="scientific">Dreissena polymorpha</name>
    <name type="common">Zebra mussel</name>
    <name type="synonym">Mytilus polymorpha</name>
    <dbReference type="NCBI Taxonomy" id="45954"/>
    <lineage>
        <taxon>Eukaryota</taxon>
        <taxon>Metazoa</taxon>
        <taxon>Spiralia</taxon>
        <taxon>Lophotrochozoa</taxon>
        <taxon>Mollusca</taxon>
        <taxon>Bivalvia</taxon>
        <taxon>Autobranchia</taxon>
        <taxon>Heteroconchia</taxon>
        <taxon>Euheterodonta</taxon>
        <taxon>Imparidentia</taxon>
        <taxon>Neoheterodontei</taxon>
        <taxon>Myida</taxon>
        <taxon>Dreissenoidea</taxon>
        <taxon>Dreissenidae</taxon>
        <taxon>Dreissena</taxon>
    </lineage>
</organism>
<comment type="subcellular location">
    <subcellularLocation>
        <location evidence="1">Membrane</location>
        <topology evidence="1">Multi-pass membrane protein</topology>
    </subcellularLocation>
</comment>
<evidence type="ECO:0000256" key="6">
    <source>
        <dbReference type="SAM" id="Phobius"/>
    </source>
</evidence>
<evidence type="ECO:0000256" key="1">
    <source>
        <dbReference type="ARBA" id="ARBA00004141"/>
    </source>
</evidence>
<dbReference type="Proteomes" id="UP000828390">
    <property type="component" value="Unassembled WGS sequence"/>
</dbReference>
<keyword evidence="5 6" id="KW-0472">Membrane</keyword>
<dbReference type="PANTHER" id="PTHR16007:SF15">
    <property type="entry name" value="TRANSMEMBRANE PROTEIN 45B"/>
    <property type="match status" value="1"/>
</dbReference>
<comment type="similarity">
    <text evidence="2">Belongs to the TMEM45 family.</text>
</comment>
<evidence type="ECO:0000256" key="5">
    <source>
        <dbReference type="ARBA" id="ARBA00023136"/>
    </source>
</evidence>
<dbReference type="OrthoDB" id="551896at2759"/>
<dbReference type="EMBL" id="JAIWYP010000012">
    <property type="protein sequence ID" value="KAH3726356.1"/>
    <property type="molecule type" value="Genomic_DNA"/>
</dbReference>
<evidence type="ECO:0000313" key="7">
    <source>
        <dbReference type="EMBL" id="KAH3726356.1"/>
    </source>
</evidence>
<evidence type="ECO:0008006" key="9">
    <source>
        <dbReference type="Google" id="ProtNLM"/>
    </source>
</evidence>
<dbReference type="GO" id="GO:0016020">
    <property type="term" value="C:membrane"/>
    <property type="evidence" value="ECO:0007669"/>
    <property type="project" value="UniProtKB-SubCell"/>
</dbReference>
<keyword evidence="3 6" id="KW-0812">Transmembrane</keyword>
<dbReference type="PANTHER" id="PTHR16007">
    <property type="entry name" value="EPIDIDYMAL MEMBRANE PROTEIN E9-RELATED"/>
    <property type="match status" value="1"/>
</dbReference>
<dbReference type="InterPro" id="IPR006904">
    <property type="entry name" value="DUF716"/>
</dbReference>